<proteinExistence type="predicted"/>
<sequence length="101" mass="10783">MAAGFCSECTPMAGITYCTEITGFAVDKAACVWAAVIFGVGYDIRCVDGTWILTVSSLTHDYDQPCAQFSQANADGCPPLNNQWQWVRGCCDGRAATVTTS</sequence>
<protein>
    <submittedName>
        <fullName evidence="1">Uncharacterized protein</fullName>
    </submittedName>
</protein>
<name>A0A0F9DRP8_9ZZZZ</name>
<accession>A0A0F9DRP8</accession>
<dbReference type="EMBL" id="LAZR01027829">
    <property type="protein sequence ID" value="KKL64478.1"/>
    <property type="molecule type" value="Genomic_DNA"/>
</dbReference>
<evidence type="ECO:0000313" key="1">
    <source>
        <dbReference type="EMBL" id="KKL64478.1"/>
    </source>
</evidence>
<comment type="caution">
    <text evidence="1">The sequence shown here is derived from an EMBL/GenBank/DDBJ whole genome shotgun (WGS) entry which is preliminary data.</text>
</comment>
<organism evidence="1">
    <name type="scientific">marine sediment metagenome</name>
    <dbReference type="NCBI Taxonomy" id="412755"/>
    <lineage>
        <taxon>unclassified sequences</taxon>
        <taxon>metagenomes</taxon>
        <taxon>ecological metagenomes</taxon>
    </lineage>
</organism>
<dbReference type="AlphaFoldDB" id="A0A0F9DRP8"/>
<reference evidence="1" key="1">
    <citation type="journal article" date="2015" name="Nature">
        <title>Complex archaea that bridge the gap between prokaryotes and eukaryotes.</title>
        <authorList>
            <person name="Spang A."/>
            <person name="Saw J.H."/>
            <person name="Jorgensen S.L."/>
            <person name="Zaremba-Niedzwiedzka K."/>
            <person name="Martijn J."/>
            <person name="Lind A.E."/>
            <person name="van Eijk R."/>
            <person name="Schleper C."/>
            <person name="Guy L."/>
            <person name="Ettema T.J."/>
        </authorList>
    </citation>
    <scope>NUCLEOTIDE SEQUENCE</scope>
</reference>
<gene>
    <name evidence="1" type="ORF">LCGC14_2164650</name>
</gene>